<evidence type="ECO:0000256" key="4">
    <source>
        <dbReference type="ARBA" id="ARBA00022989"/>
    </source>
</evidence>
<evidence type="ECO:0000313" key="7">
    <source>
        <dbReference type="Proteomes" id="UP000235220"/>
    </source>
</evidence>
<keyword evidence="7" id="KW-1185">Reference proteome</keyword>
<dbReference type="GO" id="GO:0016192">
    <property type="term" value="P:vesicle-mediated transport"/>
    <property type="evidence" value="ECO:0007669"/>
    <property type="project" value="InterPro"/>
</dbReference>
<accession>A0A2I4G4B1</accession>
<organism evidence="7 8">
    <name type="scientific">Juglans regia</name>
    <name type="common">English walnut</name>
    <dbReference type="NCBI Taxonomy" id="51240"/>
    <lineage>
        <taxon>Eukaryota</taxon>
        <taxon>Viridiplantae</taxon>
        <taxon>Streptophyta</taxon>
        <taxon>Embryophyta</taxon>
        <taxon>Tracheophyta</taxon>
        <taxon>Spermatophyta</taxon>
        <taxon>Magnoliopsida</taxon>
        <taxon>eudicotyledons</taxon>
        <taxon>Gunneridae</taxon>
        <taxon>Pentapetalae</taxon>
        <taxon>rosids</taxon>
        <taxon>fabids</taxon>
        <taxon>Fagales</taxon>
        <taxon>Juglandaceae</taxon>
        <taxon>Juglans</taxon>
    </lineage>
</organism>
<dbReference type="Pfam" id="PF03311">
    <property type="entry name" value="Cornichon"/>
    <property type="match status" value="1"/>
</dbReference>
<dbReference type="RefSeq" id="XP_035544939.1">
    <property type="nucleotide sequence ID" value="XM_035689046.1"/>
</dbReference>
<dbReference type="InterPro" id="IPR003377">
    <property type="entry name" value="Cornichon"/>
</dbReference>
<keyword evidence="3 6" id="KW-0812">Transmembrane</keyword>
<dbReference type="OrthoDB" id="434393at2759"/>
<dbReference type="PANTHER" id="PTHR12290">
    <property type="entry name" value="CORNICHON-RELATED"/>
    <property type="match status" value="1"/>
</dbReference>
<dbReference type="AlphaFoldDB" id="A0A2I4G4B1"/>
<sequence>MKRSPSIFLSIQTHSNFRVSSKIPVPTSRPDHGADLVGSLIFHRFSSLGIHLLSASRINRIVIPEFVVQGVLCAVFLITWHWFMFLMTVPLACYHVMLFLKRQHLFDVTEAFRFLNAEKKFRMIKLGFYLALFAIITFRLALSVFNFLSDAEDAVHLF</sequence>
<dbReference type="GO" id="GO:0005102">
    <property type="term" value="F:signaling receptor binding"/>
    <property type="evidence" value="ECO:0000318"/>
    <property type="project" value="GO_Central"/>
</dbReference>
<dbReference type="KEGG" id="jre:109004594"/>
<dbReference type="GO" id="GO:0016020">
    <property type="term" value="C:membrane"/>
    <property type="evidence" value="ECO:0007669"/>
    <property type="project" value="UniProtKB-SubCell"/>
</dbReference>
<dbReference type="RefSeq" id="XP_018838738.1">
    <property type="nucleotide sequence ID" value="XM_018983193.2"/>
</dbReference>
<dbReference type="Gramene" id="Jr04_19320_p1">
    <property type="protein sequence ID" value="cds.Jr04_19320_p1"/>
    <property type="gene ID" value="Jr04_19320"/>
</dbReference>
<evidence type="ECO:0000256" key="3">
    <source>
        <dbReference type="ARBA" id="ARBA00022692"/>
    </source>
</evidence>
<comment type="similarity">
    <text evidence="2">Belongs to the cornichon family.</text>
</comment>
<reference evidence="8 9" key="1">
    <citation type="submission" date="2025-04" db="UniProtKB">
        <authorList>
            <consortium name="RefSeq"/>
        </authorList>
    </citation>
    <scope>IDENTIFICATION</scope>
    <source>
        <tissue evidence="8 9">Leaves</tissue>
    </source>
</reference>
<evidence type="ECO:0000256" key="5">
    <source>
        <dbReference type="ARBA" id="ARBA00023136"/>
    </source>
</evidence>
<dbReference type="GeneID" id="109004594"/>
<evidence type="ECO:0000256" key="2">
    <source>
        <dbReference type="ARBA" id="ARBA00010095"/>
    </source>
</evidence>
<dbReference type="SMART" id="SM01398">
    <property type="entry name" value="Cornichon"/>
    <property type="match status" value="1"/>
</dbReference>
<evidence type="ECO:0000313" key="8">
    <source>
        <dbReference type="RefSeq" id="XP_018838738.1"/>
    </source>
</evidence>
<comment type="subcellular location">
    <subcellularLocation>
        <location evidence="1">Membrane</location>
        <topology evidence="1">Multi-pass membrane protein</topology>
    </subcellularLocation>
</comment>
<protein>
    <submittedName>
        <fullName evidence="8 9">Protein cornichon homolog 1-like isoform X1</fullName>
    </submittedName>
</protein>
<dbReference type="Proteomes" id="UP000235220">
    <property type="component" value="Chromosome 4"/>
</dbReference>
<keyword evidence="4 6" id="KW-1133">Transmembrane helix</keyword>
<proteinExistence type="inferred from homology"/>
<feature type="transmembrane region" description="Helical" evidence="6">
    <location>
        <begin position="126"/>
        <end position="148"/>
    </location>
</feature>
<evidence type="ECO:0000313" key="9">
    <source>
        <dbReference type="RefSeq" id="XP_035544939.1"/>
    </source>
</evidence>
<dbReference type="STRING" id="51240.A0A2I4G4B1"/>
<evidence type="ECO:0000256" key="6">
    <source>
        <dbReference type="SAM" id="Phobius"/>
    </source>
</evidence>
<keyword evidence="5 6" id="KW-0472">Membrane</keyword>
<gene>
    <name evidence="8 9" type="primary">LOC109004594</name>
</gene>
<name>A0A2I4G4B1_JUGRE</name>
<feature type="transmembrane region" description="Helical" evidence="6">
    <location>
        <begin position="66"/>
        <end position="94"/>
    </location>
</feature>
<evidence type="ECO:0000256" key="1">
    <source>
        <dbReference type="ARBA" id="ARBA00004141"/>
    </source>
</evidence>